<dbReference type="RefSeq" id="XP_047767324.1">
    <property type="nucleotide sequence ID" value="XM_047910961.1"/>
</dbReference>
<dbReference type="KEGG" id="ffu:CLAFUR5_11813"/>
<dbReference type="PANTHER" id="PTHR10782">
    <property type="entry name" value="ZINC FINGER MIZ DOMAIN-CONTAINING PROTEIN"/>
    <property type="match status" value="1"/>
</dbReference>
<dbReference type="OrthoDB" id="27975at2759"/>
<dbReference type="InterPro" id="IPR004181">
    <property type="entry name" value="Znf_MIZ"/>
</dbReference>
<dbReference type="Gene3D" id="3.30.40.10">
    <property type="entry name" value="Zinc/RING finger domain, C3HC4 (zinc finger)"/>
    <property type="match status" value="1"/>
</dbReference>
<dbReference type="Proteomes" id="UP000756132">
    <property type="component" value="Chromosome 10"/>
</dbReference>
<dbReference type="InterPro" id="IPR013083">
    <property type="entry name" value="Znf_RING/FYVE/PHD"/>
</dbReference>
<feature type="compositionally biased region" description="Polar residues" evidence="5">
    <location>
        <begin position="419"/>
        <end position="431"/>
    </location>
</feature>
<evidence type="ECO:0000259" key="6">
    <source>
        <dbReference type="PROSITE" id="PS51044"/>
    </source>
</evidence>
<feature type="compositionally biased region" description="Basic and acidic residues" evidence="5">
    <location>
        <begin position="820"/>
        <end position="835"/>
    </location>
</feature>
<dbReference type="GO" id="GO:0061665">
    <property type="term" value="F:SUMO ligase activity"/>
    <property type="evidence" value="ECO:0007669"/>
    <property type="project" value="TreeGrafter"/>
</dbReference>
<feature type="region of interest" description="Disordered" evidence="5">
    <location>
        <begin position="820"/>
        <end position="860"/>
    </location>
</feature>
<name>A0A9Q8UUJ3_PASFU</name>
<dbReference type="GO" id="GO:0000785">
    <property type="term" value="C:chromatin"/>
    <property type="evidence" value="ECO:0007669"/>
    <property type="project" value="TreeGrafter"/>
</dbReference>
<keyword evidence="1" id="KW-0479">Metal-binding</keyword>
<evidence type="ECO:0000256" key="4">
    <source>
        <dbReference type="PROSITE-ProRule" id="PRU00452"/>
    </source>
</evidence>
<dbReference type="PANTHER" id="PTHR10782:SF4">
    <property type="entry name" value="TONALLI, ISOFORM E"/>
    <property type="match status" value="1"/>
</dbReference>
<feature type="compositionally biased region" description="Low complexity" evidence="5">
    <location>
        <begin position="406"/>
        <end position="418"/>
    </location>
</feature>
<dbReference type="EMBL" id="CP090172">
    <property type="protein sequence ID" value="UJO22958.1"/>
    <property type="molecule type" value="Genomic_DNA"/>
</dbReference>
<dbReference type="CDD" id="cd16650">
    <property type="entry name" value="SP-RING_PIAS-like"/>
    <property type="match status" value="1"/>
</dbReference>
<feature type="region of interest" description="Disordered" evidence="5">
    <location>
        <begin position="386"/>
        <end position="453"/>
    </location>
</feature>
<keyword evidence="2 4" id="KW-0863">Zinc-finger</keyword>
<feature type="region of interest" description="Disordered" evidence="5">
    <location>
        <begin position="1"/>
        <end position="55"/>
    </location>
</feature>
<evidence type="ECO:0000256" key="5">
    <source>
        <dbReference type="SAM" id="MobiDB-lite"/>
    </source>
</evidence>
<evidence type="ECO:0000256" key="3">
    <source>
        <dbReference type="ARBA" id="ARBA00022833"/>
    </source>
</evidence>
<reference evidence="7" key="1">
    <citation type="submission" date="2021-12" db="EMBL/GenBank/DDBJ databases">
        <authorList>
            <person name="Zaccaron A."/>
            <person name="Stergiopoulos I."/>
        </authorList>
    </citation>
    <scope>NUCLEOTIDE SEQUENCE</scope>
    <source>
        <strain evidence="7">Race5_Kim</strain>
    </source>
</reference>
<dbReference type="GO" id="GO:0008270">
    <property type="term" value="F:zinc ion binding"/>
    <property type="evidence" value="ECO:0007669"/>
    <property type="project" value="UniProtKB-KW"/>
</dbReference>
<reference evidence="7" key="2">
    <citation type="journal article" date="2022" name="Microb. Genom.">
        <title>A chromosome-scale genome assembly of the tomato pathogen Cladosporium fulvum reveals a compartmentalized genome architecture and the presence of a dispensable chromosome.</title>
        <authorList>
            <person name="Zaccaron A.Z."/>
            <person name="Chen L.H."/>
            <person name="Samaras A."/>
            <person name="Stergiopoulos I."/>
        </authorList>
    </citation>
    <scope>NUCLEOTIDE SEQUENCE</scope>
    <source>
        <strain evidence="7">Race5_Kim</strain>
    </source>
</reference>
<dbReference type="GO" id="GO:0016925">
    <property type="term" value="P:protein sumoylation"/>
    <property type="evidence" value="ECO:0007669"/>
    <property type="project" value="TreeGrafter"/>
</dbReference>
<proteinExistence type="predicted"/>
<feature type="domain" description="SP-RING-type" evidence="6">
    <location>
        <begin position="707"/>
        <end position="799"/>
    </location>
</feature>
<keyword evidence="3" id="KW-0862">Zinc</keyword>
<dbReference type="PROSITE" id="PS51044">
    <property type="entry name" value="ZF_SP_RING"/>
    <property type="match status" value="1"/>
</dbReference>
<keyword evidence="8" id="KW-1185">Reference proteome</keyword>
<dbReference type="AlphaFoldDB" id="A0A9Q8UUJ3"/>
<gene>
    <name evidence="7" type="ORF">CLAFUR5_11813</name>
</gene>
<evidence type="ECO:0000313" key="7">
    <source>
        <dbReference type="EMBL" id="UJO22958.1"/>
    </source>
</evidence>
<feature type="compositionally biased region" description="Pro residues" evidence="5">
    <location>
        <begin position="1"/>
        <end position="14"/>
    </location>
</feature>
<dbReference type="GeneID" id="71991691"/>
<evidence type="ECO:0000256" key="1">
    <source>
        <dbReference type="ARBA" id="ARBA00022723"/>
    </source>
</evidence>
<dbReference type="Pfam" id="PF02891">
    <property type="entry name" value="zf-MIZ"/>
    <property type="match status" value="1"/>
</dbReference>
<accession>A0A9Q8UUJ3</accession>
<dbReference type="OMA" id="DNWRCPI"/>
<sequence>MPRPAAQPGLPSPAPSDENNTDSPTLADHQLQQRRSRPSLGHARQHTDSWIAPTTRASVSASPVVMSPTQQLFAQQHHFQQSGEAQPILPIVRGHAHTNSRHVQRGSINQGQLPPDISPVMQTTRQPLHTPAQPHQLQASRIQANVLLQRLSSVENNPNYTLSHTETGRLILLREAVHKEDWFYQMTSQLFCARSGNRRNLPQSVLNLDSRCWDYLSILLCHNTEISPGLLQFFENFPEPIMHIYSDQSGAREIYEMRLQSIKAFLHKMPAQWDSLVARCKELQVPPLVQDLAENLNVHSPVLQTTISRAITRMLYGPQEIPLMSAVEKIHELDQIAWQKHRYRRSSREKSDAYTKLAAIWTRWREGRKQGRDAADFRIPSEVLDFFSRTPTNPGPSPAAPSRLLQQPQSADQHQQASYHQQLLNRFTQAQGHARPDRQSQATAQAISPLMPQQPRQYQAGLMNLTARRPPVSARAMHAPGVMYGRSKLLYPGSQEGYRPQPTQPDPIRSALHQAHLRSPVLTNTKVGAIASRMYRHVVGFTLPPTTLDRTSPWHTIPFDVTPPIAERLAKASPSSINVVDEQSLMLRLRCSELPKAGFESESAWVTADNHWPEEISFECNGVKLEARRKLHHGRYLPINLTDLVKTGENTLRISCSSKKTEKRAYAVAVEVISFMSHDSIARQLSHVTAEQSLTTIKRSLSGQDDGDDDLAVISSTMTIKLTDPYSGCRVFDTPVRGATCLHKDCFDLETFLSMCKRPTPGSPAVVDCWRCPLCRGDVRPQMLLVDGFMQQVREELANNDLLDTRAIIVEADGSWKPKIEEATGVRSPSLDREGSNSMPPPAAIPKAAPKPPPIVIELD</sequence>
<evidence type="ECO:0000256" key="2">
    <source>
        <dbReference type="ARBA" id="ARBA00022771"/>
    </source>
</evidence>
<organism evidence="7 8">
    <name type="scientific">Passalora fulva</name>
    <name type="common">Tomato leaf mold</name>
    <name type="synonym">Cladosporium fulvum</name>
    <dbReference type="NCBI Taxonomy" id="5499"/>
    <lineage>
        <taxon>Eukaryota</taxon>
        <taxon>Fungi</taxon>
        <taxon>Dikarya</taxon>
        <taxon>Ascomycota</taxon>
        <taxon>Pezizomycotina</taxon>
        <taxon>Dothideomycetes</taxon>
        <taxon>Dothideomycetidae</taxon>
        <taxon>Mycosphaerellales</taxon>
        <taxon>Mycosphaerellaceae</taxon>
        <taxon>Fulvia</taxon>
    </lineage>
</organism>
<evidence type="ECO:0000313" key="8">
    <source>
        <dbReference type="Proteomes" id="UP000756132"/>
    </source>
</evidence>
<feature type="compositionally biased region" description="Pro residues" evidence="5">
    <location>
        <begin position="839"/>
        <end position="860"/>
    </location>
</feature>
<protein>
    <submittedName>
        <fullName evidence="7">Zinc finger MIZ domain-containing protein 2</fullName>
    </submittedName>
</protein>